<protein>
    <submittedName>
        <fullName evidence="3">Tripartite-type tricarboxylate transporter receptor subunit TctC</fullName>
    </submittedName>
</protein>
<dbReference type="CDD" id="cd07012">
    <property type="entry name" value="PBP2_Bug_TTT"/>
    <property type="match status" value="1"/>
</dbReference>
<evidence type="ECO:0000256" key="1">
    <source>
        <dbReference type="ARBA" id="ARBA00006987"/>
    </source>
</evidence>
<comment type="caution">
    <text evidence="3">The sequence shown here is derived from an EMBL/GenBank/DDBJ whole genome shotgun (WGS) entry which is preliminary data.</text>
</comment>
<dbReference type="PANTHER" id="PTHR42928:SF5">
    <property type="entry name" value="BLR1237 PROTEIN"/>
    <property type="match status" value="1"/>
</dbReference>
<dbReference type="Gene3D" id="3.40.190.150">
    <property type="entry name" value="Bordetella uptake gene, domain 1"/>
    <property type="match status" value="1"/>
</dbReference>
<dbReference type="InterPro" id="IPR006311">
    <property type="entry name" value="TAT_signal"/>
</dbReference>
<dbReference type="PIRSF" id="PIRSF017082">
    <property type="entry name" value="YflP"/>
    <property type="match status" value="1"/>
</dbReference>
<gene>
    <name evidence="3" type="ORF">ABIE13_002474</name>
</gene>
<dbReference type="Pfam" id="PF03401">
    <property type="entry name" value="TctC"/>
    <property type="match status" value="1"/>
</dbReference>
<name>A0ABV2Q9W3_9BURK</name>
<dbReference type="PROSITE" id="PS51318">
    <property type="entry name" value="TAT"/>
    <property type="match status" value="1"/>
</dbReference>
<reference evidence="3 4" key="1">
    <citation type="submission" date="2024-06" db="EMBL/GenBank/DDBJ databases">
        <title>Sorghum-associated microbial communities from plants grown in Nebraska, USA.</title>
        <authorList>
            <person name="Schachtman D."/>
        </authorList>
    </citation>
    <scope>NUCLEOTIDE SEQUENCE [LARGE SCALE GENOMIC DNA]</scope>
    <source>
        <strain evidence="3 4">2709</strain>
    </source>
</reference>
<keyword evidence="4" id="KW-1185">Reference proteome</keyword>
<comment type="similarity">
    <text evidence="1">Belongs to the UPF0065 (bug) family.</text>
</comment>
<dbReference type="EMBL" id="JBEPSH010000004">
    <property type="protein sequence ID" value="MET4577363.1"/>
    <property type="molecule type" value="Genomic_DNA"/>
</dbReference>
<keyword evidence="3" id="KW-0675">Receptor</keyword>
<dbReference type="InterPro" id="IPR005064">
    <property type="entry name" value="BUG"/>
</dbReference>
<dbReference type="Gene3D" id="3.40.190.10">
    <property type="entry name" value="Periplasmic binding protein-like II"/>
    <property type="match status" value="1"/>
</dbReference>
<sequence length="331" mass="34811">MFNVSRRHMLRASAYAPLLGTGVLGWAGAAQAAAWPERPIRMLVGYNTGGATDGVARPIEAKLQATLGQPLLFEYKPGAGATVAAALASKAAPDGYTLHITDSGPMTILPNGKAVGYDPLTAFTSLGMVCEGCSVIAVHPSLPVENLADLVKMARAKPGTLSFGTSGMGGSAHLAGELFQVMTGTELVHVPYRGGAPAATDLVGGQIPMLFASTGTALPFIEQGRMRALAVTSPKRSSSLPNVPTVAEQGYPGYDATVWFSMVGPARLPPAIISRFHGALQGALSDAKVQQALRRQGYEPLLGGLDIQDRRVKEDLAKWGHLIREKKIRFE</sequence>
<accession>A0ABV2Q9W3</accession>
<evidence type="ECO:0000313" key="4">
    <source>
        <dbReference type="Proteomes" id="UP001549320"/>
    </source>
</evidence>
<dbReference type="SUPFAM" id="SSF53850">
    <property type="entry name" value="Periplasmic binding protein-like II"/>
    <property type="match status" value="1"/>
</dbReference>
<keyword evidence="2" id="KW-0732">Signal</keyword>
<feature type="chain" id="PRO_5047301165" evidence="2">
    <location>
        <begin position="33"/>
        <end position="331"/>
    </location>
</feature>
<evidence type="ECO:0000256" key="2">
    <source>
        <dbReference type="SAM" id="SignalP"/>
    </source>
</evidence>
<dbReference type="InterPro" id="IPR042100">
    <property type="entry name" value="Bug_dom1"/>
</dbReference>
<proteinExistence type="inferred from homology"/>
<dbReference type="PANTHER" id="PTHR42928">
    <property type="entry name" value="TRICARBOXYLATE-BINDING PROTEIN"/>
    <property type="match status" value="1"/>
</dbReference>
<dbReference type="Proteomes" id="UP001549320">
    <property type="component" value="Unassembled WGS sequence"/>
</dbReference>
<organism evidence="3 4">
    <name type="scientific">Ottowia thiooxydans</name>
    <dbReference type="NCBI Taxonomy" id="219182"/>
    <lineage>
        <taxon>Bacteria</taxon>
        <taxon>Pseudomonadati</taxon>
        <taxon>Pseudomonadota</taxon>
        <taxon>Betaproteobacteria</taxon>
        <taxon>Burkholderiales</taxon>
        <taxon>Comamonadaceae</taxon>
        <taxon>Ottowia</taxon>
    </lineage>
</organism>
<dbReference type="RefSeq" id="WP_354443664.1">
    <property type="nucleotide sequence ID" value="NZ_JBEPSH010000004.1"/>
</dbReference>
<evidence type="ECO:0000313" key="3">
    <source>
        <dbReference type="EMBL" id="MET4577363.1"/>
    </source>
</evidence>
<feature type="signal peptide" evidence="2">
    <location>
        <begin position="1"/>
        <end position="32"/>
    </location>
</feature>